<keyword evidence="3" id="KW-1185">Reference proteome</keyword>
<reference evidence="3" key="1">
    <citation type="journal article" date="2012" name="Science">
        <title>The Paleozoic origin of enzymatic lignin decomposition reconstructed from 31 fungal genomes.</title>
        <authorList>
            <person name="Floudas D."/>
            <person name="Binder M."/>
            <person name="Riley R."/>
            <person name="Barry K."/>
            <person name="Blanchette R.A."/>
            <person name="Henrissat B."/>
            <person name="Martinez A.T."/>
            <person name="Otillar R."/>
            <person name="Spatafora J.W."/>
            <person name="Yadav J.S."/>
            <person name="Aerts A."/>
            <person name="Benoit I."/>
            <person name="Boyd A."/>
            <person name="Carlson A."/>
            <person name="Copeland A."/>
            <person name="Coutinho P.M."/>
            <person name="de Vries R.P."/>
            <person name="Ferreira P."/>
            <person name="Findley K."/>
            <person name="Foster B."/>
            <person name="Gaskell J."/>
            <person name="Glotzer D."/>
            <person name="Gorecki P."/>
            <person name="Heitman J."/>
            <person name="Hesse C."/>
            <person name="Hori C."/>
            <person name="Igarashi K."/>
            <person name="Jurgens J.A."/>
            <person name="Kallen N."/>
            <person name="Kersten P."/>
            <person name="Kohler A."/>
            <person name="Kuees U."/>
            <person name="Kumar T.K.A."/>
            <person name="Kuo A."/>
            <person name="LaButti K."/>
            <person name="Larrondo L.F."/>
            <person name="Lindquist E."/>
            <person name="Ling A."/>
            <person name="Lombard V."/>
            <person name="Lucas S."/>
            <person name="Lundell T."/>
            <person name="Martin R."/>
            <person name="McLaughlin D.J."/>
            <person name="Morgenstern I."/>
            <person name="Morin E."/>
            <person name="Murat C."/>
            <person name="Nagy L.G."/>
            <person name="Nolan M."/>
            <person name="Ohm R.A."/>
            <person name="Patyshakuliyeva A."/>
            <person name="Rokas A."/>
            <person name="Ruiz-Duenas F.J."/>
            <person name="Sabat G."/>
            <person name="Salamov A."/>
            <person name="Samejima M."/>
            <person name="Schmutz J."/>
            <person name="Slot J.C."/>
            <person name="St John F."/>
            <person name="Stenlid J."/>
            <person name="Sun H."/>
            <person name="Sun S."/>
            <person name="Syed K."/>
            <person name="Tsang A."/>
            <person name="Wiebenga A."/>
            <person name="Young D."/>
            <person name="Pisabarro A."/>
            <person name="Eastwood D.C."/>
            <person name="Martin F."/>
            <person name="Cullen D."/>
            <person name="Grigoriev I.V."/>
            <person name="Hibbett D.S."/>
        </authorList>
    </citation>
    <scope>NUCLEOTIDE SEQUENCE [LARGE SCALE GENOMIC DNA]</scope>
    <source>
        <strain evidence="3">HHB-11173 SS5</strain>
    </source>
</reference>
<dbReference type="KEGG" id="psq:PUNSTDRAFT_74979"/>
<dbReference type="HOGENOM" id="CLU_001305_5_1_1"/>
<proteinExistence type="predicted"/>
<organism evidence="2 3">
    <name type="scientific">Punctularia strigosozonata (strain HHB-11173)</name>
    <name type="common">White-rot fungus</name>
    <dbReference type="NCBI Taxonomy" id="741275"/>
    <lineage>
        <taxon>Eukaryota</taxon>
        <taxon>Fungi</taxon>
        <taxon>Dikarya</taxon>
        <taxon>Basidiomycota</taxon>
        <taxon>Agaricomycotina</taxon>
        <taxon>Agaricomycetes</taxon>
        <taxon>Corticiales</taxon>
        <taxon>Punctulariaceae</taxon>
        <taxon>Punctularia</taxon>
    </lineage>
</organism>
<name>R7S5Y9_PUNST</name>
<dbReference type="eggNOG" id="KOG4626">
    <property type="taxonomic scope" value="Eukaryota"/>
</dbReference>
<dbReference type="GeneID" id="18885540"/>
<dbReference type="RefSeq" id="XP_007387699.1">
    <property type="nucleotide sequence ID" value="XM_007387637.1"/>
</dbReference>
<dbReference type="OrthoDB" id="9991317at2759"/>
<dbReference type="Gene3D" id="1.25.40.10">
    <property type="entry name" value="Tetratricopeptide repeat domain"/>
    <property type="match status" value="1"/>
</dbReference>
<evidence type="ECO:0000259" key="1">
    <source>
        <dbReference type="Pfam" id="PF12770"/>
    </source>
</evidence>
<dbReference type="EMBL" id="JH687551">
    <property type="protein sequence ID" value="EIN05296.1"/>
    <property type="molecule type" value="Genomic_DNA"/>
</dbReference>
<dbReference type="Pfam" id="PF12770">
    <property type="entry name" value="CHAT"/>
    <property type="match status" value="1"/>
</dbReference>
<evidence type="ECO:0000313" key="3">
    <source>
        <dbReference type="Proteomes" id="UP000054196"/>
    </source>
</evidence>
<dbReference type="InterPro" id="IPR011990">
    <property type="entry name" value="TPR-like_helical_dom_sf"/>
</dbReference>
<accession>R7S5Y9</accession>
<protein>
    <recommendedName>
        <fullName evidence="1">CHAT domain-containing protein</fullName>
    </recommendedName>
</protein>
<feature type="domain" description="CHAT" evidence="1">
    <location>
        <begin position="503"/>
        <end position="740"/>
    </location>
</feature>
<dbReference type="InterPro" id="IPR024983">
    <property type="entry name" value="CHAT_dom"/>
</dbReference>
<evidence type="ECO:0000313" key="2">
    <source>
        <dbReference type="EMBL" id="EIN05296.1"/>
    </source>
</evidence>
<dbReference type="Proteomes" id="UP000054196">
    <property type="component" value="Unassembled WGS sequence"/>
</dbReference>
<dbReference type="AlphaFoldDB" id="R7S5Y9"/>
<sequence>MQRKCFLTCTTEDLDKAIDLGLHAIEIERSNCRRPRFSTLTVVANLLDLRHQYTLSDGRDIEKSVTIRHEVLEICPVGFRDRWELLGNLAMTLHLRFSWGGELDDLEKAVRLSRQAVDEAPTDHPRGFAPAILLAEILSLRFNEVGDLADLNEAVHWSTRAMAIVSPSVADYSTVVLGTVSHLCSRFTQLFASEDIEMAIILSERLLASIPADHADHVAAVYSLAKSLLLRGPMQNNTRDVRSKFLGIARVLGIIQTSYGDILAAEKSVSTTLLDMYVQAVGLLPRIAFFGLQLQARLQSLISGQHIALAGASHALNMSFPQVAIEILEQGRAVFWTHALRLRSPFDAVPIEFRHRLSSLARQLDQVSDSTSYSTPDPRIVEAAAMRRRQQSEEFNRLLDEVRAVTGFQRFLLPDQFSTLAKAAERGPVIVLVSSTLACHAIVIRSCGDPVTISLSSVTDAWLLESGSLWRSVVTKARSTLRNRLKLAKSAGRITERHAKAEEILQRLWVDVVTPVLEELRVEVRFICRKRPRIWWCPTGHFVHLPIHAAGVGRDWCSDFVVSSYVPTLGSLISARESYVPIEKRNVRALVAAVSHSSMTQWEDLLATEEEMCAVREALPDGATIALPPSDDALIGVEGGISADTFLHLLPQATILHLACHGQQNPENPLMSGFVMRDNLLTIETLMPVALPRAFMAFLSACETAKGTTFQNHPDQTVHLAATMLFAGFKSVIATLWYVAELTIWKVYS</sequence>
<gene>
    <name evidence="2" type="ORF">PUNSTDRAFT_74979</name>
</gene>